<comment type="caution">
    <text evidence="1">The sequence shown here is derived from an EMBL/GenBank/DDBJ whole genome shotgun (WGS) entry which is preliminary data.</text>
</comment>
<accession>A0AAE1DPD8</accession>
<protein>
    <submittedName>
        <fullName evidence="1">Uncharacterized protein</fullName>
    </submittedName>
</protein>
<evidence type="ECO:0000313" key="1">
    <source>
        <dbReference type="EMBL" id="KAK3777782.1"/>
    </source>
</evidence>
<keyword evidence="2" id="KW-1185">Reference proteome</keyword>
<name>A0AAE1DPD8_9GAST</name>
<proteinExistence type="predicted"/>
<organism evidence="1 2">
    <name type="scientific">Elysia crispata</name>
    <name type="common">lettuce slug</name>
    <dbReference type="NCBI Taxonomy" id="231223"/>
    <lineage>
        <taxon>Eukaryota</taxon>
        <taxon>Metazoa</taxon>
        <taxon>Spiralia</taxon>
        <taxon>Lophotrochozoa</taxon>
        <taxon>Mollusca</taxon>
        <taxon>Gastropoda</taxon>
        <taxon>Heterobranchia</taxon>
        <taxon>Euthyneura</taxon>
        <taxon>Panpulmonata</taxon>
        <taxon>Sacoglossa</taxon>
        <taxon>Placobranchoidea</taxon>
        <taxon>Plakobranchidae</taxon>
        <taxon>Elysia</taxon>
    </lineage>
</organism>
<evidence type="ECO:0000313" key="2">
    <source>
        <dbReference type="Proteomes" id="UP001283361"/>
    </source>
</evidence>
<dbReference type="EMBL" id="JAWDGP010003058">
    <property type="protein sequence ID" value="KAK3777782.1"/>
    <property type="molecule type" value="Genomic_DNA"/>
</dbReference>
<gene>
    <name evidence="1" type="ORF">RRG08_038032</name>
</gene>
<reference evidence="1" key="1">
    <citation type="journal article" date="2023" name="G3 (Bethesda)">
        <title>A reference genome for the long-term kleptoplast-retaining sea slug Elysia crispata morphotype clarki.</title>
        <authorList>
            <person name="Eastman K.E."/>
            <person name="Pendleton A.L."/>
            <person name="Shaikh M.A."/>
            <person name="Suttiyut T."/>
            <person name="Ogas R."/>
            <person name="Tomko P."/>
            <person name="Gavelis G."/>
            <person name="Widhalm J.R."/>
            <person name="Wisecaver J.H."/>
        </authorList>
    </citation>
    <scope>NUCLEOTIDE SEQUENCE</scope>
    <source>
        <strain evidence="1">ECLA1</strain>
    </source>
</reference>
<dbReference type="Proteomes" id="UP001283361">
    <property type="component" value="Unassembled WGS sequence"/>
</dbReference>
<sequence length="119" mass="13333">MSPQSRLCCAARRGNTREETTKCRRDKAVAVARGGVSALAASNQCPPFLRSKIHHSLSHSPTPSTLESCYRNPLRAMNFILLWEMQESVKANQKIGKVIERARFCAHQGVKFKQTCDCK</sequence>
<dbReference type="AlphaFoldDB" id="A0AAE1DPD8"/>